<evidence type="ECO:0008006" key="4">
    <source>
        <dbReference type="Google" id="ProtNLM"/>
    </source>
</evidence>
<dbReference type="Proteomes" id="UP001500236">
    <property type="component" value="Unassembled WGS sequence"/>
</dbReference>
<keyword evidence="3" id="KW-1185">Reference proteome</keyword>
<comment type="caution">
    <text evidence="2">The sequence shown here is derived from an EMBL/GenBank/DDBJ whole genome shotgun (WGS) entry which is preliminary data.</text>
</comment>
<reference evidence="3" key="1">
    <citation type="journal article" date="2019" name="Int. J. Syst. Evol. Microbiol.">
        <title>The Global Catalogue of Microorganisms (GCM) 10K type strain sequencing project: providing services to taxonomists for standard genome sequencing and annotation.</title>
        <authorList>
            <consortium name="The Broad Institute Genomics Platform"/>
            <consortium name="The Broad Institute Genome Sequencing Center for Infectious Disease"/>
            <person name="Wu L."/>
            <person name="Ma J."/>
        </authorList>
    </citation>
    <scope>NUCLEOTIDE SEQUENCE [LARGE SCALE GENOMIC DNA]</scope>
    <source>
        <strain evidence="3">JCM 14309</strain>
    </source>
</reference>
<feature type="transmembrane region" description="Helical" evidence="1">
    <location>
        <begin position="37"/>
        <end position="57"/>
    </location>
</feature>
<name>A0ABP6LNS1_9MICC</name>
<dbReference type="RefSeq" id="WP_344682966.1">
    <property type="nucleotide sequence ID" value="NZ_BAAAVT010000002.1"/>
</dbReference>
<protein>
    <recommendedName>
        <fullName evidence="4">NfeD-like C-terminal domain-containing protein</fullName>
    </recommendedName>
</protein>
<feature type="transmembrane region" description="Helical" evidence="1">
    <location>
        <begin position="6"/>
        <end position="25"/>
    </location>
</feature>
<evidence type="ECO:0000313" key="3">
    <source>
        <dbReference type="Proteomes" id="UP001500236"/>
    </source>
</evidence>
<gene>
    <name evidence="2" type="ORF">GCM10010529_03910</name>
</gene>
<accession>A0ABP6LNS1</accession>
<organism evidence="2 3">
    <name type="scientific">Nesterenkonia aethiopica</name>
    <dbReference type="NCBI Taxonomy" id="269144"/>
    <lineage>
        <taxon>Bacteria</taxon>
        <taxon>Bacillati</taxon>
        <taxon>Actinomycetota</taxon>
        <taxon>Actinomycetes</taxon>
        <taxon>Micrococcales</taxon>
        <taxon>Micrococcaceae</taxon>
        <taxon>Nesterenkonia</taxon>
    </lineage>
</organism>
<evidence type="ECO:0000313" key="2">
    <source>
        <dbReference type="EMBL" id="GAA3053094.1"/>
    </source>
</evidence>
<dbReference type="EMBL" id="BAAAVT010000002">
    <property type="protein sequence ID" value="GAA3053094.1"/>
    <property type="molecule type" value="Genomic_DNA"/>
</dbReference>
<keyword evidence="1" id="KW-0812">Transmembrane</keyword>
<keyword evidence="1" id="KW-0472">Membrane</keyword>
<proteinExistence type="predicted"/>
<feature type="transmembrane region" description="Helical" evidence="1">
    <location>
        <begin position="63"/>
        <end position="82"/>
    </location>
</feature>
<evidence type="ECO:0000256" key="1">
    <source>
        <dbReference type="SAM" id="Phobius"/>
    </source>
</evidence>
<sequence length="167" mass="16957">MIGFVVLALVFTVLTALTFILDGLLDSVMPDLGADGLISSTSVCAAVAGAGYGGWIGRGALDLGLAGALIVAGLSAVIVLGITGATMKVVRSGEVPQERLEDVVGRTGRALTGAPAGAPFEFLVSHRGQPLKISAVAEHDVSHGDQLVVTEVVSPTRLRVTGQSTRP</sequence>
<keyword evidence="1" id="KW-1133">Transmembrane helix</keyword>